<organism evidence="3 4">
    <name type="scientific">Profundibacterium mesophilum KAUST100406-0324</name>
    <dbReference type="NCBI Taxonomy" id="1037889"/>
    <lineage>
        <taxon>Bacteria</taxon>
        <taxon>Pseudomonadati</taxon>
        <taxon>Pseudomonadota</taxon>
        <taxon>Alphaproteobacteria</taxon>
        <taxon>Rhodobacterales</taxon>
        <taxon>Roseobacteraceae</taxon>
        <taxon>Profundibacterium</taxon>
    </lineage>
</organism>
<accession>A0A921TEC8</accession>
<protein>
    <submittedName>
        <fullName evidence="3">PAS fold PAC domain containing protein</fullName>
    </submittedName>
</protein>
<feature type="domain" description="PAC" evidence="2">
    <location>
        <begin position="190"/>
        <end position="238"/>
    </location>
</feature>
<feature type="region of interest" description="Disordered" evidence="1">
    <location>
        <begin position="94"/>
        <end position="121"/>
    </location>
</feature>
<dbReference type="InterPro" id="IPR035965">
    <property type="entry name" value="PAS-like_dom_sf"/>
</dbReference>
<evidence type="ECO:0000313" key="3">
    <source>
        <dbReference type="EMBL" id="KAF0677206.1"/>
    </source>
</evidence>
<gene>
    <name evidence="3" type="ORF">PMES_00523</name>
</gene>
<dbReference type="InterPro" id="IPR000014">
    <property type="entry name" value="PAS"/>
</dbReference>
<dbReference type="Pfam" id="PF08448">
    <property type="entry name" value="PAS_4"/>
    <property type="match status" value="1"/>
</dbReference>
<dbReference type="NCBIfam" id="TIGR00229">
    <property type="entry name" value="sensory_box"/>
    <property type="match status" value="1"/>
</dbReference>
<dbReference type="PROSITE" id="PS50113">
    <property type="entry name" value="PAC"/>
    <property type="match status" value="1"/>
</dbReference>
<dbReference type="Proteomes" id="UP000698242">
    <property type="component" value="Unassembled WGS sequence"/>
</dbReference>
<dbReference type="EMBL" id="APKE01000007">
    <property type="protein sequence ID" value="KAF0677206.1"/>
    <property type="molecule type" value="Genomic_DNA"/>
</dbReference>
<comment type="caution">
    <text evidence="3">The sequence shown here is derived from an EMBL/GenBank/DDBJ whole genome shotgun (WGS) entry which is preliminary data.</text>
</comment>
<dbReference type="InterPro" id="IPR013656">
    <property type="entry name" value="PAS_4"/>
</dbReference>
<proteinExistence type="predicted"/>
<evidence type="ECO:0000256" key="1">
    <source>
        <dbReference type="SAM" id="MobiDB-lite"/>
    </source>
</evidence>
<dbReference type="SUPFAM" id="SSF55785">
    <property type="entry name" value="PYP-like sensor domain (PAS domain)"/>
    <property type="match status" value="1"/>
</dbReference>
<dbReference type="Gene3D" id="3.30.450.20">
    <property type="entry name" value="PAS domain"/>
    <property type="match status" value="1"/>
</dbReference>
<dbReference type="InterPro" id="IPR000700">
    <property type="entry name" value="PAS-assoc_C"/>
</dbReference>
<feature type="compositionally biased region" description="Low complexity" evidence="1">
    <location>
        <begin position="105"/>
        <end position="117"/>
    </location>
</feature>
<reference evidence="3" key="1">
    <citation type="submission" date="2013-03" db="EMBL/GenBank/DDBJ databases">
        <title>Genome Sequence of the Profundibacterium mesophilum strain KAUST100406-0324T from Red Sea, a novel genus in the family Rhodobacteraceae.</title>
        <authorList>
            <person name="Essack M."/>
            <person name="Alam I."/>
            <person name="Lafi F."/>
            <person name="Alawi W."/>
            <person name="Kamanu F."/>
            <person name="Al-Suwailem A."/>
            <person name="Lee O.O."/>
            <person name="Xu Y."/>
            <person name="Bajic V."/>
            <person name="Qian P.-Y."/>
            <person name="Archer J."/>
        </authorList>
    </citation>
    <scope>NUCLEOTIDE SEQUENCE</scope>
    <source>
        <strain evidence="3">KAUST100406-0324</strain>
    </source>
</reference>
<keyword evidence="4" id="KW-1185">Reference proteome</keyword>
<evidence type="ECO:0000313" key="4">
    <source>
        <dbReference type="Proteomes" id="UP000698242"/>
    </source>
</evidence>
<evidence type="ECO:0000259" key="2">
    <source>
        <dbReference type="PROSITE" id="PS50113"/>
    </source>
</evidence>
<name>A0A921TEC8_9RHOB</name>
<dbReference type="AlphaFoldDB" id="A0A921TEC8"/>
<sequence length="238" mass="27436">MRIGQLIADLTFTQARLRASFAEEGSARIQAELVREAARVMDAIERYVPDTEAELREQVQFFMIRASRAKRSVTRERDTEIALRLLHRHSPQFRTLAPRQEVAHPRSPAPRNAAPSSDQRMSSYVFHSPERVCAVDRDYRYLATSATNASFNRRSQVGMIGMHVVEIIGLSRFNDRAREMFDRCLGGKVHEYYYDLQHEDGTTRIIRCQMKPVHDEIGTIYCALAYMTDVTEAKIIRL</sequence>